<feature type="region of interest" description="Disordered" evidence="9">
    <location>
        <begin position="354"/>
        <end position="391"/>
    </location>
</feature>
<feature type="region of interest" description="Disordered" evidence="9">
    <location>
        <begin position="36"/>
        <end position="57"/>
    </location>
</feature>
<feature type="domain" description="Histidine kinase/HSP90-like ATPase" evidence="10">
    <location>
        <begin position="279"/>
        <end position="375"/>
    </location>
</feature>
<dbReference type="InterPro" id="IPR003594">
    <property type="entry name" value="HATPase_dom"/>
</dbReference>
<dbReference type="Proteomes" id="UP001501000">
    <property type="component" value="Unassembled WGS sequence"/>
</dbReference>
<evidence type="ECO:0000256" key="4">
    <source>
        <dbReference type="ARBA" id="ARBA00022692"/>
    </source>
</evidence>
<evidence type="ECO:0000256" key="5">
    <source>
        <dbReference type="ARBA" id="ARBA00022777"/>
    </source>
</evidence>
<evidence type="ECO:0000256" key="8">
    <source>
        <dbReference type="ARBA" id="ARBA00023136"/>
    </source>
</evidence>
<evidence type="ECO:0000256" key="9">
    <source>
        <dbReference type="SAM" id="MobiDB-lite"/>
    </source>
</evidence>
<keyword evidence="12" id="KW-1185">Reference proteome</keyword>
<accession>A0ABP7NFU8</accession>
<protein>
    <recommendedName>
        <fullName evidence="10">Histidine kinase/HSP90-like ATPase domain-containing protein</fullName>
    </recommendedName>
</protein>
<keyword evidence="6" id="KW-1133">Transmembrane helix</keyword>
<keyword evidence="2" id="KW-1003">Cell membrane</keyword>
<dbReference type="PANTHER" id="PTHR24421:SF37">
    <property type="entry name" value="SENSOR HISTIDINE KINASE NARS"/>
    <property type="match status" value="1"/>
</dbReference>
<evidence type="ECO:0000256" key="3">
    <source>
        <dbReference type="ARBA" id="ARBA00022679"/>
    </source>
</evidence>
<sequence>MTADTAVGGWEAVIGPGFAEALQEGLARVAQKASPAQPVARQLMPRTPEVSPADPGPGPEYVDAVLRRFESALPATLNAAVRFDSAVRRALLDRARAVLAAAFGPRSVPADDTVPDAPPVQPAPHHTAAASVLLLECAVLQMLESGRLDEGTVRALGEAVRQADEGDAPADPSVCCWREQRRISRELHDDVADGVTTARLALEECDELPQPVAADRIAAARLALRATDARLRALVGGVRERSVVPPLETALRQFAAEAAPEGVRVTVRMTGDEGMLPDIRRRDLYLTVREALRNSFTHAGATRVKVSIRSTRWWAYASVEDDGHGFDVERVLRPGHPHQGFRSMAERMEDAGGRLTVSSSPVDGTHVEAHLPLRPHRHGTRGGSSAGFPHA</sequence>
<keyword evidence="8" id="KW-0472">Membrane</keyword>
<name>A0ABP7NFU8_9ACTN</name>
<dbReference type="SMART" id="SM00387">
    <property type="entry name" value="HATPase_c"/>
    <property type="match status" value="1"/>
</dbReference>
<comment type="subcellular location">
    <subcellularLocation>
        <location evidence="1">Cell membrane</location>
        <topology evidence="1">Multi-pass membrane protein</topology>
    </subcellularLocation>
</comment>
<keyword evidence="7" id="KW-0902">Two-component regulatory system</keyword>
<evidence type="ECO:0000256" key="7">
    <source>
        <dbReference type="ARBA" id="ARBA00023012"/>
    </source>
</evidence>
<dbReference type="Gene3D" id="3.30.565.10">
    <property type="entry name" value="Histidine kinase-like ATPase, C-terminal domain"/>
    <property type="match status" value="1"/>
</dbReference>
<keyword evidence="3" id="KW-0808">Transferase</keyword>
<dbReference type="InterPro" id="IPR011712">
    <property type="entry name" value="Sig_transdc_His_kin_sub3_dim/P"/>
</dbReference>
<dbReference type="EMBL" id="BAABAJ010000045">
    <property type="protein sequence ID" value="GAA3945654.1"/>
    <property type="molecule type" value="Genomic_DNA"/>
</dbReference>
<evidence type="ECO:0000256" key="6">
    <source>
        <dbReference type="ARBA" id="ARBA00022989"/>
    </source>
</evidence>
<dbReference type="CDD" id="cd16917">
    <property type="entry name" value="HATPase_UhpB-NarQ-NarX-like"/>
    <property type="match status" value="1"/>
</dbReference>
<gene>
    <name evidence="11" type="ORF">GCM10022244_61240</name>
</gene>
<evidence type="ECO:0000256" key="1">
    <source>
        <dbReference type="ARBA" id="ARBA00004651"/>
    </source>
</evidence>
<keyword evidence="5" id="KW-0418">Kinase</keyword>
<evidence type="ECO:0000313" key="12">
    <source>
        <dbReference type="Proteomes" id="UP001501000"/>
    </source>
</evidence>
<proteinExistence type="predicted"/>
<dbReference type="InterPro" id="IPR036890">
    <property type="entry name" value="HATPase_C_sf"/>
</dbReference>
<dbReference type="RefSeq" id="WP_345289692.1">
    <property type="nucleotide sequence ID" value="NZ_BAABAJ010000045.1"/>
</dbReference>
<keyword evidence="4" id="KW-0812">Transmembrane</keyword>
<dbReference type="InterPro" id="IPR050482">
    <property type="entry name" value="Sensor_HK_TwoCompSys"/>
</dbReference>
<dbReference type="SUPFAM" id="SSF55874">
    <property type="entry name" value="ATPase domain of HSP90 chaperone/DNA topoisomerase II/histidine kinase"/>
    <property type="match status" value="1"/>
</dbReference>
<dbReference type="Pfam" id="PF02518">
    <property type="entry name" value="HATPase_c"/>
    <property type="match status" value="1"/>
</dbReference>
<dbReference type="Pfam" id="PF07730">
    <property type="entry name" value="HisKA_3"/>
    <property type="match status" value="1"/>
</dbReference>
<reference evidence="12" key="1">
    <citation type="journal article" date="2019" name="Int. J. Syst. Evol. Microbiol.">
        <title>The Global Catalogue of Microorganisms (GCM) 10K type strain sequencing project: providing services to taxonomists for standard genome sequencing and annotation.</title>
        <authorList>
            <consortium name="The Broad Institute Genomics Platform"/>
            <consortium name="The Broad Institute Genome Sequencing Center for Infectious Disease"/>
            <person name="Wu L."/>
            <person name="Ma J."/>
        </authorList>
    </citation>
    <scope>NUCLEOTIDE SEQUENCE [LARGE SCALE GENOMIC DNA]</scope>
    <source>
        <strain evidence="12">JCM 16956</strain>
    </source>
</reference>
<comment type="caution">
    <text evidence="11">The sequence shown here is derived from an EMBL/GenBank/DDBJ whole genome shotgun (WGS) entry which is preliminary data.</text>
</comment>
<dbReference type="PANTHER" id="PTHR24421">
    <property type="entry name" value="NITRATE/NITRITE SENSOR PROTEIN NARX-RELATED"/>
    <property type="match status" value="1"/>
</dbReference>
<evidence type="ECO:0000256" key="2">
    <source>
        <dbReference type="ARBA" id="ARBA00022475"/>
    </source>
</evidence>
<evidence type="ECO:0000259" key="10">
    <source>
        <dbReference type="SMART" id="SM00387"/>
    </source>
</evidence>
<evidence type="ECO:0000313" key="11">
    <source>
        <dbReference type="EMBL" id="GAA3945654.1"/>
    </source>
</evidence>
<organism evidence="11 12">
    <name type="scientific">Streptomyces gulbargensis</name>
    <dbReference type="NCBI Taxonomy" id="364901"/>
    <lineage>
        <taxon>Bacteria</taxon>
        <taxon>Bacillati</taxon>
        <taxon>Actinomycetota</taxon>
        <taxon>Actinomycetes</taxon>
        <taxon>Kitasatosporales</taxon>
        <taxon>Streptomycetaceae</taxon>
        <taxon>Streptomyces</taxon>
    </lineage>
</organism>